<sequence>MQPTTVPPADSTAPAAVPTTSAPSTAAPSTTPAAAPQELARTGSSQATGILFWSAIAMLVAGAGVFHAVKRAAKS</sequence>
<feature type="region of interest" description="Disordered" evidence="1">
    <location>
        <begin position="1"/>
        <end position="41"/>
    </location>
</feature>
<dbReference type="EMBL" id="CP108482">
    <property type="protein sequence ID" value="WUS60573.1"/>
    <property type="molecule type" value="Genomic_DNA"/>
</dbReference>
<evidence type="ECO:0000313" key="3">
    <source>
        <dbReference type="EMBL" id="WUS60573.1"/>
    </source>
</evidence>
<name>A0ABZ1WIH4_9ACTN</name>
<evidence type="ECO:0000313" key="4">
    <source>
        <dbReference type="Proteomes" id="UP001432014"/>
    </source>
</evidence>
<evidence type="ECO:0008006" key="5">
    <source>
        <dbReference type="Google" id="ProtNLM"/>
    </source>
</evidence>
<feature type="transmembrane region" description="Helical" evidence="2">
    <location>
        <begin position="50"/>
        <end position="69"/>
    </location>
</feature>
<accession>A0ABZ1WIH4</accession>
<organism evidence="3 4">
    <name type="scientific">Kitasatospora herbaricolor</name>
    <dbReference type="NCBI Taxonomy" id="68217"/>
    <lineage>
        <taxon>Bacteria</taxon>
        <taxon>Bacillati</taxon>
        <taxon>Actinomycetota</taxon>
        <taxon>Actinomycetes</taxon>
        <taxon>Kitasatosporales</taxon>
        <taxon>Streptomycetaceae</taxon>
        <taxon>Kitasatospora</taxon>
    </lineage>
</organism>
<keyword evidence="2" id="KW-0812">Transmembrane</keyword>
<evidence type="ECO:0000256" key="2">
    <source>
        <dbReference type="SAM" id="Phobius"/>
    </source>
</evidence>
<keyword evidence="2" id="KW-0472">Membrane</keyword>
<gene>
    <name evidence="3" type="ORF">OG469_36860</name>
</gene>
<feature type="compositionally biased region" description="Low complexity" evidence="1">
    <location>
        <begin position="1"/>
        <end position="36"/>
    </location>
</feature>
<protein>
    <recommendedName>
        <fullName evidence="5">LPXTG-motif cell wall-anchored protein</fullName>
    </recommendedName>
</protein>
<proteinExistence type="predicted"/>
<dbReference type="Proteomes" id="UP001432014">
    <property type="component" value="Chromosome"/>
</dbReference>
<evidence type="ECO:0000256" key="1">
    <source>
        <dbReference type="SAM" id="MobiDB-lite"/>
    </source>
</evidence>
<keyword evidence="4" id="KW-1185">Reference proteome</keyword>
<reference evidence="3 4" key="1">
    <citation type="submission" date="2022-10" db="EMBL/GenBank/DDBJ databases">
        <title>The complete genomes of actinobacterial strains from the NBC collection.</title>
        <authorList>
            <person name="Joergensen T.S."/>
            <person name="Alvarez Arevalo M."/>
            <person name="Sterndorff E.B."/>
            <person name="Faurdal D."/>
            <person name="Vuksanovic O."/>
            <person name="Mourched A.-S."/>
            <person name="Charusanti P."/>
            <person name="Shaw S."/>
            <person name="Blin K."/>
            <person name="Weber T."/>
        </authorList>
    </citation>
    <scope>NUCLEOTIDE SEQUENCE [LARGE SCALE GENOMIC DNA]</scope>
    <source>
        <strain evidence="3 4">NBC_01247</strain>
    </source>
</reference>
<keyword evidence="2" id="KW-1133">Transmembrane helix</keyword>
<dbReference type="RefSeq" id="WP_329493320.1">
    <property type="nucleotide sequence ID" value="NZ_CP108460.1"/>
</dbReference>